<dbReference type="PANTHER" id="PTHR11969:SF54">
    <property type="entry name" value="MAD-LIKE PROTEIN 1"/>
    <property type="match status" value="1"/>
</dbReference>
<organism evidence="8 9">
    <name type="scientific">Polypedilum vanderplanki</name>
    <name type="common">Sleeping chironomid midge</name>
    <dbReference type="NCBI Taxonomy" id="319348"/>
    <lineage>
        <taxon>Eukaryota</taxon>
        <taxon>Metazoa</taxon>
        <taxon>Ecdysozoa</taxon>
        <taxon>Arthropoda</taxon>
        <taxon>Hexapoda</taxon>
        <taxon>Insecta</taxon>
        <taxon>Pterygota</taxon>
        <taxon>Neoptera</taxon>
        <taxon>Endopterygota</taxon>
        <taxon>Diptera</taxon>
        <taxon>Nematocera</taxon>
        <taxon>Chironomoidea</taxon>
        <taxon>Chironomidae</taxon>
        <taxon>Chironominae</taxon>
        <taxon>Polypedilum</taxon>
        <taxon>Polypedilum</taxon>
    </lineage>
</organism>
<dbReference type="SMART" id="SM00353">
    <property type="entry name" value="HLH"/>
    <property type="match status" value="1"/>
</dbReference>
<dbReference type="GO" id="GO:0000981">
    <property type="term" value="F:DNA-binding transcription factor activity, RNA polymerase II-specific"/>
    <property type="evidence" value="ECO:0007669"/>
    <property type="project" value="TreeGrafter"/>
</dbReference>
<evidence type="ECO:0000313" key="8">
    <source>
        <dbReference type="EMBL" id="KAG5684805.1"/>
    </source>
</evidence>
<evidence type="ECO:0000313" key="9">
    <source>
        <dbReference type="Proteomes" id="UP001107558"/>
    </source>
</evidence>
<dbReference type="SUPFAM" id="SSF47459">
    <property type="entry name" value="HLH, helix-loop-helix DNA-binding domain"/>
    <property type="match status" value="1"/>
</dbReference>
<dbReference type="CDD" id="cd11401">
    <property type="entry name" value="bHLHzip_Mad"/>
    <property type="match status" value="1"/>
</dbReference>
<feature type="region of interest" description="Disordered" evidence="6">
    <location>
        <begin position="48"/>
        <end position="67"/>
    </location>
</feature>
<dbReference type="Proteomes" id="UP001107558">
    <property type="component" value="Chromosome 1"/>
</dbReference>
<reference evidence="8" key="1">
    <citation type="submission" date="2021-03" db="EMBL/GenBank/DDBJ databases">
        <title>Chromosome level genome of the anhydrobiotic midge Polypedilum vanderplanki.</title>
        <authorList>
            <person name="Yoshida Y."/>
            <person name="Kikawada T."/>
            <person name="Gusev O."/>
        </authorList>
    </citation>
    <scope>NUCLEOTIDE SEQUENCE</scope>
    <source>
        <strain evidence="8">NIAS01</strain>
        <tissue evidence="8">Whole body or cell culture</tissue>
    </source>
</reference>
<comment type="subcellular location">
    <subcellularLocation>
        <location evidence="1">Nucleus</location>
    </subcellularLocation>
</comment>
<dbReference type="InterPro" id="IPR011598">
    <property type="entry name" value="bHLH_dom"/>
</dbReference>
<dbReference type="OrthoDB" id="5920083at2759"/>
<dbReference type="PANTHER" id="PTHR11969">
    <property type="entry name" value="MAX DIMERIZATION, MAD"/>
    <property type="match status" value="1"/>
</dbReference>
<sequence>MSIALLIDAAEFLERREREQEHGYATSLPVPLETSKLRATTVTSRKFSRGGNIRKSQGNRSTHNELEKNRRAHLRSCLERLKDIVPLGSDTSRHTTLGLLTKAKRFIKNLERKEKHQATQLEQLTKKQIFLKWRCEQLISYNEALCKRRSVSECSTSTISSTNSYELTRSSSSICESDEIDVIGQFSQSDSDDHLSVQSLKSGGSVDSGVVLKSTSRLTLSSAGKTIVA</sequence>
<feature type="domain" description="BHLH" evidence="7">
    <location>
        <begin position="58"/>
        <end position="110"/>
    </location>
</feature>
<dbReference type="GO" id="GO:0005634">
    <property type="term" value="C:nucleus"/>
    <property type="evidence" value="ECO:0007669"/>
    <property type="project" value="UniProtKB-SubCell"/>
</dbReference>
<keyword evidence="2" id="KW-0805">Transcription regulation</keyword>
<keyword evidence="4" id="KW-0804">Transcription</keyword>
<keyword evidence="9" id="KW-1185">Reference proteome</keyword>
<dbReference type="AlphaFoldDB" id="A0A9J6CRZ7"/>
<evidence type="ECO:0000256" key="3">
    <source>
        <dbReference type="ARBA" id="ARBA00023125"/>
    </source>
</evidence>
<accession>A0A9J6CRZ7</accession>
<gene>
    <name evidence="8" type="ORF">PVAND_014018</name>
</gene>
<evidence type="ECO:0000256" key="2">
    <source>
        <dbReference type="ARBA" id="ARBA00023015"/>
    </source>
</evidence>
<dbReference type="InterPro" id="IPR036638">
    <property type="entry name" value="HLH_DNA-bd_sf"/>
</dbReference>
<dbReference type="Gene3D" id="4.10.280.10">
    <property type="entry name" value="Helix-loop-helix DNA-binding domain"/>
    <property type="match status" value="1"/>
</dbReference>
<dbReference type="EMBL" id="JADBJN010000001">
    <property type="protein sequence ID" value="KAG5684805.1"/>
    <property type="molecule type" value="Genomic_DNA"/>
</dbReference>
<keyword evidence="5" id="KW-0539">Nucleus</keyword>
<dbReference type="GO" id="GO:0000978">
    <property type="term" value="F:RNA polymerase II cis-regulatory region sequence-specific DNA binding"/>
    <property type="evidence" value="ECO:0007669"/>
    <property type="project" value="TreeGrafter"/>
</dbReference>
<dbReference type="GO" id="GO:0046983">
    <property type="term" value="F:protein dimerization activity"/>
    <property type="evidence" value="ECO:0007669"/>
    <property type="project" value="InterPro"/>
</dbReference>
<name>A0A9J6CRZ7_POLVA</name>
<proteinExistence type="predicted"/>
<keyword evidence="3" id="KW-0238">DNA-binding</keyword>
<evidence type="ECO:0000259" key="7">
    <source>
        <dbReference type="PROSITE" id="PS50888"/>
    </source>
</evidence>
<evidence type="ECO:0000256" key="6">
    <source>
        <dbReference type="SAM" id="MobiDB-lite"/>
    </source>
</evidence>
<evidence type="ECO:0000256" key="4">
    <source>
        <dbReference type="ARBA" id="ARBA00023163"/>
    </source>
</evidence>
<dbReference type="PROSITE" id="PS50888">
    <property type="entry name" value="BHLH"/>
    <property type="match status" value="1"/>
</dbReference>
<evidence type="ECO:0000256" key="1">
    <source>
        <dbReference type="ARBA" id="ARBA00004123"/>
    </source>
</evidence>
<comment type="caution">
    <text evidence="8">The sequence shown here is derived from an EMBL/GenBank/DDBJ whole genome shotgun (WGS) entry which is preliminary data.</text>
</comment>
<dbReference type="Pfam" id="PF00010">
    <property type="entry name" value="HLH"/>
    <property type="match status" value="1"/>
</dbReference>
<evidence type="ECO:0000256" key="5">
    <source>
        <dbReference type="ARBA" id="ARBA00023242"/>
    </source>
</evidence>
<protein>
    <recommendedName>
        <fullName evidence="7">BHLH domain-containing protein</fullName>
    </recommendedName>
</protein>